<reference evidence="3" key="3">
    <citation type="submission" date="2022-12" db="EMBL/GenBank/DDBJ databases">
        <title>Genomic of Bacillus halotolerans.</title>
        <authorList>
            <person name="Xu G."/>
            <person name="Ding Y."/>
        </authorList>
    </citation>
    <scope>NUCLEOTIDE SEQUENCE</scope>
    <source>
        <strain evidence="3">B13</strain>
    </source>
</reference>
<dbReference type="Pfam" id="PF14185">
    <property type="entry name" value="SpoIISB_antitox"/>
    <property type="match status" value="1"/>
</dbReference>
<evidence type="ECO:0000313" key="2">
    <source>
        <dbReference type="EMBL" id="PLS05929.1"/>
    </source>
</evidence>
<dbReference type="KEGG" id="bht:DIC78_03050"/>
<proteinExistence type="predicted"/>
<evidence type="ECO:0000313" key="6">
    <source>
        <dbReference type="Proteomes" id="UP001164713"/>
    </source>
</evidence>
<reference evidence="1" key="2">
    <citation type="submission" date="2022-02" db="EMBL/GenBank/DDBJ databases">
        <title>Crop Bioprotection Bacillus Genome Sequencing.</title>
        <authorList>
            <person name="Dunlap C."/>
        </authorList>
    </citation>
    <scope>NUCLEOTIDE SEQUENCE</scope>
    <source>
        <strain evidence="1">EC49O2N-C10</strain>
    </source>
</reference>
<evidence type="ECO:0000313" key="3">
    <source>
        <dbReference type="EMBL" id="WAT22674.1"/>
    </source>
</evidence>
<name>A0A9Q4EKT2_9BACI</name>
<dbReference type="Proteomes" id="UP001164713">
    <property type="component" value="Chromosome"/>
</dbReference>
<keyword evidence="6" id="KW-1185">Reference proteome</keyword>
<dbReference type="GeneID" id="50133873"/>
<sequence>MENAFQNGCHPRAKKPFKILKKRSTTSVASYQVSPHTARIFKENERLIDEYKRKKA</sequence>
<protein>
    <submittedName>
        <fullName evidence="1">Type II toxin-antitoxin system SpoIISB family antitoxin</fullName>
    </submittedName>
</protein>
<dbReference type="AlphaFoldDB" id="A0A9Q4EKT2"/>
<dbReference type="InterPro" id="IPR025897">
    <property type="entry name" value="Antitoxin_SpoIISB"/>
</dbReference>
<gene>
    <name evidence="2" type="ORF">CUU63_12695</name>
    <name evidence="1" type="ORF">MOF03_04140</name>
    <name evidence="3" type="ORF">O0R52_06905</name>
</gene>
<reference evidence="2 4" key="1">
    <citation type="submission" date="2017-12" db="EMBL/GenBank/DDBJ databases">
        <title>Comparative Functional Genomics of Dry Heat Resistant strains isolated from the Viking Spacecraft.</title>
        <authorList>
            <person name="Seuylemezian A."/>
            <person name="Cooper K."/>
            <person name="Vaishampayan P."/>
        </authorList>
    </citation>
    <scope>NUCLEOTIDE SEQUENCE [LARGE SCALE GENOMIC DNA]</scope>
    <source>
        <strain evidence="2 4">V48-19</strain>
    </source>
</reference>
<evidence type="ECO:0000313" key="1">
    <source>
        <dbReference type="EMBL" id="MCY9183853.1"/>
    </source>
</evidence>
<organism evidence="1 5">
    <name type="scientific">Bacillus halotolerans</name>
    <dbReference type="NCBI Taxonomy" id="260554"/>
    <lineage>
        <taxon>Bacteria</taxon>
        <taxon>Bacillati</taxon>
        <taxon>Bacillota</taxon>
        <taxon>Bacilli</taxon>
        <taxon>Bacillales</taxon>
        <taxon>Bacillaceae</taxon>
        <taxon>Bacillus</taxon>
    </lineage>
</organism>
<dbReference type="Gene3D" id="1.20.5.740">
    <property type="entry name" value="Single helix bin"/>
    <property type="match status" value="1"/>
</dbReference>
<dbReference type="EMBL" id="PGUV01000011">
    <property type="protein sequence ID" value="PLS05929.1"/>
    <property type="molecule type" value="Genomic_DNA"/>
</dbReference>
<dbReference type="RefSeq" id="WP_024121090.1">
    <property type="nucleotide sequence ID" value="NZ_ASJT01000032.1"/>
</dbReference>
<dbReference type="EMBL" id="CP114066">
    <property type="protein sequence ID" value="WAT22674.1"/>
    <property type="molecule type" value="Genomic_DNA"/>
</dbReference>
<evidence type="ECO:0000313" key="4">
    <source>
        <dbReference type="Proteomes" id="UP000234803"/>
    </source>
</evidence>
<evidence type="ECO:0000313" key="5">
    <source>
        <dbReference type="Proteomes" id="UP001073053"/>
    </source>
</evidence>
<accession>A0A9Q4EKT2</accession>
<dbReference type="EMBL" id="JALAWA010000002">
    <property type="protein sequence ID" value="MCY9183853.1"/>
    <property type="molecule type" value="Genomic_DNA"/>
</dbReference>
<dbReference type="Proteomes" id="UP000234803">
    <property type="component" value="Unassembled WGS sequence"/>
</dbReference>
<dbReference type="Proteomes" id="UP001073053">
    <property type="component" value="Unassembled WGS sequence"/>
</dbReference>